<sequence length="193" mass="21593">MKPGLSSSPHAMNKWKLYIADARPRKNALANGAMGGGSESSANYSQSEITMWILMVPTHLMLSLVEQPYSCVMGYWCNCVYSCIGENESKAVLDAFFLGKALGEALNESLESVVGEFLSIVGQFQSEQQKQLLNSRVQLEPEFTSRLKPKESKLEARVAKFISLICNVSVMRQHMMEIGVYLLYQVYLSYLVT</sequence>
<protein>
    <recommendedName>
        <fullName evidence="1">Myotubularin phosphatase domain-containing protein</fullName>
    </recommendedName>
</protein>
<proteinExistence type="predicted"/>
<keyword evidence="3" id="KW-1185">Reference proteome</keyword>
<dbReference type="Pfam" id="PF20711">
    <property type="entry name" value="DUF6825"/>
    <property type="match status" value="1"/>
</dbReference>
<organism evidence="2 3">
    <name type="scientific">Castilleja foliolosa</name>
    <dbReference type="NCBI Taxonomy" id="1961234"/>
    <lineage>
        <taxon>Eukaryota</taxon>
        <taxon>Viridiplantae</taxon>
        <taxon>Streptophyta</taxon>
        <taxon>Embryophyta</taxon>
        <taxon>Tracheophyta</taxon>
        <taxon>Spermatophyta</taxon>
        <taxon>Magnoliopsida</taxon>
        <taxon>eudicotyledons</taxon>
        <taxon>Gunneridae</taxon>
        <taxon>Pentapetalae</taxon>
        <taxon>asterids</taxon>
        <taxon>lamiids</taxon>
        <taxon>Lamiales</taxon>
        <taxon>Orobanchaceae</taxon>
        <taxon>Pedicularideae</taxon>
        <taxon>Castillejinae</taxon>
        <taxon>Castilleja</taxon>
    </lineage>
</organism>
<accession>A0ABD3B831</accession>
<evidence type="ECO:0000313" key="3">
    <source>
        <dbReference type="Proteomes" id="UP001632038"/>
    </source>
</evidence>
<dbReference type="EMBL" id="JAVIJP010000149">
    <property type="protein sequence ID" value="KAL3613301.1"/>
    <property type="molecule type" value="Genomic_DNA"/>
</dbReference>
<comment type="caution">
    <text evidence="2">The sequence shown here is derived from an EMBL/GenBank/DDBJ whole genome shotgun (WGS) entry which is preliminary data.</text>
</comment>
<dbReference type="AlphaFoldDB" id="A0ABD3B831"/>
<dbReference type="PANTHER" id="PTHR35745">
    <property type="entry name" value="BNACNNG14650D PROTEIN"/>
    <property type="match status" value="1"/>
</dbReference>
<evidence type="ECO:0000259" key="1">
    <source>
        <dbReference type="PROSITE" id="PS51339"/>
    </source>
</evidence>
<evidence type="ECO:0000313" key="2">
    <source>
        <dbReference type="EMBL" id="KAL3613301.1"/>
    </source>
</evidence>
<name>A0ABD3B831_9LAMI</name>
<dbReference type="Pfam" id="PF06602">
    <property type="entry name" value="Myotub-related"/>
    <property type="match status" value="1"/>
</dbReference>
<dbReference type="InterPro" id="IPR040003">
    <property type="entry name" value="PG18-like"/>
</dbReference>
<dbReference type="InterPro" id="IPR010569">
    <property type="entry name" value="Myotubularin-like_Pase_dom"/>
</dbReference>
<reference evidence="3" key="1">
    <citation type="journal article" date="2024" name="IScience">
        <title>Strigolactones Initiate the Formation of Haustorium-like Structures in Castilleja.</title>
        <authorList>
            <person name="Buerger M."/>
            <person name="Peterson D."/>
            <person name="Chory J."/>
        </authorList>
    </citation>
    <scope>NUCLEOTIDE SEQUENCE [LARGE SCALE GENOMIC DNA]</scope>
</reference>
<dbReference type="Proteomes" id="UP001632038">
    <property type="component" value="Unassembled WGS sequence"/>
</dbReference>
<gene>
    <name evidence="2" type="ORF">CASFOL_042849</name>
</gene>
<feature type="domain" description="Myotubularin phosphatase" evidence="1">
    <location>
        <begin position="1"/>
        <end position="193"/>
    </location>
</feature>
<dbReference type="PANTHER" id="PTHR35745:SF1">
    <property type="entry name" value="OS04G0513000 PROTEIN"/>
    <property type="match status" value="1"/>
</dbReference>
<dbReference type="PROSITE" id="PS51339">
    <property type="entry name" value="PPASE_MYOTUBULARIN"/>
    <property type="match status" value="1"/>
</dbReference>